<organism evidence="2 3">
    <name type="scientific">Abyssobacteria bacterium (strain SURF_5)</name>
    <dbReference type="NCBI Taxonomy" id="2093360"/>
    <lineage>
        <taxon>Bacteria</taxon>
        <taxon>Pseudomonadati</taxon>
        <taxon>Candidatus Hydrogenedentota</taxon>
        <taxon>Candidatus Abyssobacteria</taxon>
    </lineage>
</organism>
<proteinExistence type="predicted"/>
<dbReference type="Pfam" id="PF01381">
    <property type="entry name" value="HTH_3"/>
    <property type="match status" value="1"/>
</dbReference>
<sequence length="91" mass="10324">MSDLNKYVKKRKKKEKEFAQGYEEGYEQFKIGVILREARVSAGLTQEELARRIGTKKTAISRIENHAEDVKLSTLKKTASALGKKLEVKIA</sequence>
<dbReference type="EMBL" id="QZKU01000118">
    <property type="protein sequence ID" value="RJP17180.1"/>
    <property type="molecule type" value="Genomic_DNA"/>
</dbReference>
<gene>
    <name evidence="2" type="ORF">C4520_17275</name>
</gene>
<evidence type="ECO:0000313" key="3">
    <source>
        <dbReference type="Proteomes" id="UP000265882"/>
    </source>
</evidence>
<dbReference type="AlphaFoldDB" id="A0A3A4NIZ6"/>
<evidence type="ECO:0000259" key="1">
    <source>
        <dbReference type="PROSITE" id="PS50943"/>
    </source>
</evidence>
<reference evidence="2 3" key="1">
    <citation type="journal article" date="2017" name="ISME J.">
        <title>Energy and carbon metabolisms in a deep terrestrial subsurface fluid microbial community.</title>
        <authorList>
            <person name="Momper L."/>
            <person name="Jungbluth S.P."/>
            <person name="Lee M.D."/>
            <person name="Amend J.P."/>
        </authorList>
    </citation>
    <scope>NUCLEOTIDE SEQUENCE [LARGE SCALE GENOMIC DNA]</scope>
    <source>
        <strain evidence="2">SURF_5</strain>
    </source>
</reference>
<protein>
    <submittedName>
        <fullName evidence="2">XRE family transcriptional regulator</fullName>
    </submittedName>
</protein>
<comment type="caution">
    <text evidence="2">The sequence shown here is derived from an EMBL/GenBank/DDBJ whole genome shotgun (WGS) entry which is preliminary data.</text>
</comment>
<accession>A0A3A4NIZ6</accession>
<dbReference type="Proteomes" id="UP000265882">
    <property type="component" value="Unassembled WGS sequence"/>
</dbReference>
<name>A0A3A4NIZ6_ABYX5</name>
<dbReference type="CDD" id="cd00093">
    <property type="entry name" value="HTH_XRE"/>
    <property type="match status" value="1"/>
</dbReference>
<dbReference type="GO" id="GO:0003677">
    <property type="term" value="F:DNA binding"/>
    <property type="evidence" value="ECO:0007669"/>
    <property type="project" value="InterPro"/>
</dbReference>
<dbReference type="Gene3D" id="1.10.260.40">
    <property type="entry name" value="lambda repressor-like DNA-binding domains"/>
    <property type="match status" value="1"/>
</dbReference>
<dbReference type="SUPFAM" id="SSF47413">
    <property type="entry name" value="lambda repressor-like DNA-binding domains"/>
    <property type="match status" value="1"/>
</dbReference>
<dbReference type="InterPro" id="IPR010982">
    <property type="entry name" value="Lambda_DNA-bd_dom_sf"/>
</dbReference>
<feature type="domain" description="HTH cro/C1-type" evidence="1">
    <location>
        <begin position="35"/>
        <end position="89"/>
    </location>
</feature>
<dbReference type="PROSITE" id="PS50943">
    <property type="entry name" value="HTH_CROC1"/>
    <property type="match status" value="1"/>
</dbReference>
<evidence type="ECO:0000313" key="2">
    <source>
        <dbReference type="EMBL" id="RJP17180.1"/>
    </source>
</evidence>
<dbReference type="InterPro" id="IPR001387">
    <property type="entry name" value="Cro/C1-type_HTH"/>
</dbReference>
<dbReference type="SMART" id="SM00530">
    <property type="entry name" value="HTH_XRE"/>
    <property type="match status" value="1"/>
</dbReference>